<dbReference type="EMBL" id="MEIA01000544">
    <property type="protein sequence ID" value="OJF09843.1"/>
    <property type="molecule type" value="Genomic_DNA"/>
</dbReference>
<evidence type="ECO:0000313" key="3">
    <source>
        <dbReference type="EMBL" id="OJF09843.1"/>
    </source>
</evidence>
<dbReference type="PANTHER" id="PTHR43648:SF1">
    <property type="entry name" value="ELECTRON TRANSFER FLAVOPROTEIN BETA SUBUNIT LYSINE METHYLTRANSFERASE"/>
    <property type="match status" value="1"/>
</dbReference>
<sequence>MRTELLPVPLAPEISLHLAGGDTGLFDATGGEFRSDVPPPFWAFVWAGGQALARYVLDHPRIVAGRRVLDIAAGSGVAAIAAARAGAASVEALDLDPAAAEATRRNAAANGVTVRARAADVTEAGPADVVLAGDVFYTRTVADRMTSALRPVAASGALILVGDPGRGYFPERLFIRRAEYTVPVPAALEETETLVTAVWEMRNTMLSPTNKL</sequence>
<evidence type="ECO:0000313" key="4">
    <source>
        <dbReference type="Proteomes" id="UP000182486"/>
    </source>
</evidence>
<name>A0A1K0GKX5_9ACTN</name>
<keyword evidence="4" id="KW-1185">Reference proteome</keyword>
<keyword evidence="1 3" id="KW-0489">Methyltransferase</keyword>
<dbReference type="GO" id="GO:0032259">
    <property type="term" value="P:methylation"/>
    <property type="evidence" value="ECO:0007669"/>
    <property type="project" value="UniProtKB-KW"/>
</dbReference>
<evidence type="ECO:0000256" key="2">
    <source>
        <dbReference type="ARBA" id="ARBA00022679"/>
    </source>
</evidence>
<keyword evidence="2 3" id="KW-0808">Transferase</keyword>
<proteinExistence type="predicted"/>
<dbReference type="InterPro" id="IPR029063">
    <property type="entry name" value="SAM-dependent_MTases_sf"/>
</dbReference>
<accession>A0A1K0GKX5</accession>
<dbReference type="Gene3D" id="3.40.50.150">
    <property type="entry name" value="Vaccinia Virus protein VP39"/>
    <property type="match status" value="1"/>
</dbReference>
<dbReference type="PANTHER" id="PTHR43648">
    <property type="entry name" value="ELECTRON TRANSFER FLAVOPROTEIN BETA SUBUNIT LYSINE METHYLTRANSFERASE"/>
    <property type="match status" value="1"/>
</dbReference>
<reference evidence="3 4" key="1">
    <citation type="submission" date="2016-09" db="EMBL/GenBank/DDBJ databases">
        <title>Couchioplanes caeruleus draft genome sequence.</title>
        <authorList>
            <person name="Sheehan J."/>
            <person name="Caffrey P."/>
        </authorList>
    </citation>
    <scope>NUCLEOTIDE SEQUENCE [LARGE SCALE GENOMIC DNA]</scope>
    <source>
        <strain evidence="3 4">DSM 43634</strain>
    </source>
</reference>
<dbReference type="Pfam" id="PF06325">
    <property type="entry name" value="PrmA"/>
    <property type="match status" value="1"/>
</dbReference>
<dbReference type="RefSeq" id="WP_071809775.1">
    <property type="nucleotide sequence ID" value="NZ_MEIA01000544.1"/>
</dbReference>
<dbReference type="AlphaFoldDB" id="A0A1K0GKX5"/>
<dbReference type="CDD" id="cd02440">
    <property type="entry name" value="AdoMet_MTases"/>
    <property type="match status" value="1"/>
</dbReference>
<dbReference type="SUPFAM" id="SSF53335">
    <property type="entry name" value="S-adenosyl-L-methionine-dependent methyltransferases"/>
    <property type="match status" value="1"/>
</dbReference>
<dbReference type="InterPro" id="IPR050078">
    <property type="entry name" value="Ribosomal_L11_MeTrfase_PrmA"/>
</dbReference>
<organism evidence="3 4">
    <name type="scientific">Couchioplanes caeruleus subsp. caeruleus</name>
    <dbReference type="NCBI Taxonomy" id="56427"/>
    <lineage>
        <taxon>Bacteria</taxon>
        <taxon>Bacillati</taxon>
        <taxon>Actinomycetota</taxon>
        <taxon>Actinomycetes</taxon>
        <taxon>Micromonosporales</taxon>
        <taxon>Micromonosporaceae</taxon>
        <taxon>Couchioplanes</taxon>
    </lineage>
</organism>
<protein>
    <submittedName>
        <fullName evidence="3">Methyltransferase</fullName>
    </submittedName>
</protein>
<dbReference type="GO" id="GO:0016279">
    <property type="term" value="F:protein-lysine N-methyltransferase activity"/>
    <property type="evidence" value="ECO:0007669"/>
    <property type="project" value="TreeGrafter"/>
</dbReference>
<evidence type="ECO:0000256" key="1">
    <source>
        <dbReference type="ARBA" id="ARBA00022603"/>
    </source>
</evidence>
<gene>
    <name evidence="3" type="ORF">BG844_35365</name>
</gene>
<comment type="caution">
    <text evidence="3">The sequence shown here is derived from an EMBL/GenBank/DDBJ whole genome shotgun (WGS) entry which is preliminary data.</text>
</comment>
<dbReference type="Proteomes" id="UP000182486">
    <property type="component" value="Unassembled WGS sequence"/>
</dbReference>